<keyword evidence="7" id="KW-1185">Reference proteome</keyword>
<evidence type="ECO:0000256" key="1">
    <source>
        <dbReference type="ARBA" id="ARBA00022553"/>
    </source>
</evidence>
<dbReference type="GO" id="GO:0003677">
    <property type="term" value="F:DNA binding"/>
    <property type="evidence" value="ECO:0007669"/>
    <property type="project" value="UniProtKB-KW"/>
</dbReference>
<evidence type="ECO:0000313" key="6">
    <source>
        <dbReference type="EMBL" id="MBK1618266.1"/>
    </source>
</evidence>
<keyword evidence="1 3" id="KW-0597">Phosphoprotein</keyword>
<keyword evidence="2" id="KW-0238">DNA-binding</keyword>
<organism evidence="6 7">
    <name type="scientific">Lamprobacter modestohalophilus</name>
    <dbReference type="NCBI Taxonomy" id="1064514"/>
    <lineage>
        <taxon>Bacteria</taxon>
        <taxon>Pseudomonadati</taxon>
        <taxon>Pseudomonadota</taxon>
        <taxon>Gammaproteobacteria</taxon>
        <taxon>Chromatiales</taxon>
        <taxon>Chromatiaceae</taxon>
        <taxon>Lamprobacter</taxon>
    </lineage>
</organism>
<comment type="caution">
    <text evidence="6">The sequence shown here is derived from an EMBL/GenBank/DDBJ whole genome shotgun (WGS) entry which is preliminary data.</text>
</comment>
<dbReference type="GO" id="GO:0000160">
    <property type="term" value="P:phosphorelay signal transduction system"/>
    <property type="evidence" value="ECO:0007669"/>
    <property type="project" value="InterPro"/>
</dbReference>
<feature type="domain" description="Response regulatory" evidence="5">
    <location>
        <begin position="2"/>
        <end position="120"/>
    </location>
</feature>
<dbReference type="AlphaFoldDB" id="A0A9X0W7L3"/>
<dbReference type="PANTHER" id="PTHR45566">
    <property type="entry name" value="HTH-TYPE TRANSCRIPTIONAL REGULATOR YHJB-RELATED"/>
    <property type="match status" value="1"/>
</dbReference>
<evidence type="ECO:0008006" key="8">
    <source>
        <dbReference type="Google" id="ProtNLM"/>
    </source>
</evidence>
<feature type="domain" description="HTH luxR-type" evidence="4">
    <location>
        <begin position="176"/>
        <end position="241"/>
    </location>
</feature>
<dbReference type="CDD" id="cd17535">
    <property type="entry name" value="REC_NarL-like"/>
    <property type="match status" value="1"/>
</dbReference>
<dbReference type="Pfam" id="PF00072">
    <property type="entry name" value="Response_reg"/>
    <property type="match status" value="1"/>
</dbReference>
<protein>
    <recommendedName>
        <fullName evidence="8">Response regulator transcription factor</fullName>
    </recommendedName>
</protein>
<dbReference type="Gene3D" id="3.40.50.2300">
    <property type="match status" value="1"/>
</dbReference>
<evidence type="ECO:0000256" key="3">
    <source>
        <dbReference type="PROSITE-ProRule" id="PRU00169"/>
    </source>
</evidence>
<dbReference type="GO" id="GO:0006355">
    <property type="term" value="P:regulation of DNA-templated transcription"/>
    <property type="evidence" value="ECO:0007669"/>
    <property type="project" value="InterPro"/>
</dbReference>
<dbReference type="EMBL" id="NRRY01000008">
    <property type="protein sequence ID" value="MBK1618266.1"/>
    <property type="molecule type" value="Genomic_DNA"/>
</dbReference>
<dbReference type="PRINTS" id="PR00038">
    <property type="entry name" value="HTHLUXR"/>
</dbReference>
<dbReference type="Pfam" id="PF00196">
    <property type="entry name" value="GerE"/>
    <property type="match status" value="1"/>
</dbReference>
<dbReference type="InterPro" id="IPR011006">
    <property type="entry name" value="CheY-like_superfamily"/>
</dbReference>
<dbReference type="SMART" id="SM00421">
    <property type="entry name" value="HTH_LUXR"/>
    <property type="match status" value="1"/>
</dbReference>
<dbReference type="Proteomes" id="UP001138768">
    <property type="component" value="Unassembled WGS sequence"/>
</dbReference>
<dbReference type="InterPro" id="IPR001789">
    <property type="entry name" value="Sig_transdc_resp-reg_receiver"/>
</dbReference>
<evidence type="ECO:0000256" key="2">
    <source>
        <dbReference type="ARBA" id="ARBA00023125"/>
    </source>
</evidence>
<dbReference type="InterPro" id="IPR000792">
    <property type="entry name" value="Tscrpt_reg_LuxR_C"/>
</dbReference>
<dbReference type="InterPro" id="IPR036388">
    <property type="entry name" value="WH-like_DNA-bd_sf"/>
</dbReference>
<dbReference type="Gene3D" id="1.10.10.10">
    <property type="entry name" value="Winged helix-like DNA-binding domain superfamily/Winged helix DNA-binding domain"/>
    <property type="match status" value="1"/>
</dbReference>
<gene>
    <name evidence="6" type="ORF">CKO42_07385</name>
</gene>
<reference evidence="6 7" key="1">
    <citation type="journal article" date="2020" name="Microorganisms">
        <title>Osmotic Adaptation and Compatible Solute Biosynthesis of Phototrophic Bacteria as Revealed from Genome Analyses.</title>
        <authorList>
            <person name="Imhoff J.F."/>
            <person name="Rahn T."/>
            <person name="Kunzel S."/>
            <person name="Keller A."/>
            <person name="Neulinger S.C."/>
        </authorList>
    </citation>
    <scope>NUCLEOTIDE SEQUENCE [LARGE SCALE GENOMIC DNA]</scope>
    <source>
        <strain evidence="6 7">DSM 25653</strain>
    </source>
</reference>
<proteinExistence type="predicted"/>
<dbReference type="SUPFAM" id="SSF52172">
    <property type="entry name" value="CheY-like"/>
    <property type="match status" value="1"/>
</dbReference>
<sequence length="244" mass="25959">MRILVADDHALIRIGLIDALGQLCDLQLEFIEAEDADQVAGVLNSGIHLDLILLDLFMPGAEGFELLSDLCARLDGVPVVILSASESEADIRKAIDCGASGYVPKSTPASLMLQALRLILAGGVYFPAELIRHPQDSAGLPQTLPRTLPRTLPESVATTRDSAAAVANDEFIDAEQRAADITLTARQLEVLALVAKGRSNKKIARELGLSEFTVKAHLAAILRALGVSNRIEASVVARSRGLVP</sequence>
<dbReference type="InterPro" id="IPR016032">
    <property type="entry name" value="Sig_transdc_resp-reg_C-effctor"/>
</dbReference>
<dbReference type="InterPro" id="IPR058245">
    <property type="entry name" value="NreC/VraR/RcsB-like_REC"/>
</dbReference>
<dbReference type="PROSITE" id="PS50110">
    <property type="entry name" value="RESPONSE_REGULATORY"/>
    <property type="match status" value="1"/>
</dbReference>
<evidence type="ECO:0000313" key="7">
    <source>
        <dbReference type="Proteomes" id="UP001138768"/>
    </source>
</evidence>
<evidence type="ECO:0000259" key="5">
    <source>
        <dbReference type="PROSITE" id="PS50110"/>
    </source>
</evidence>
<dbReference type="CDD" id="cd06170">
    <property type="entry name" value="LuxR_C_like"/>
    <property type="match status" value="1"/>
</dbReference>
<dbReference type="InterPro" id="IPR051015">
    <property type="entry name" value="EvgA-like"/>
</dbReference>
<dbReference type="PANTHER" id="PTHR45566:SF1">
    <property type="entry name" value="HTH-TYPE TRANSCRIPTIONAL REGULATOR YHJB-RELATED"/>
    <property type="match status" value="1"/>
</dbReference>
<dbReference type="RefSeq" id="WP_200241224.1">
    <property type="nucleotide sequence ID" value="NZ_NRRY01000008.1"/>
</dbReference>
<dbReference type="SMART" id="SM00448">
    <property type="entry name" value="REC"/>
    <property type="match status" value="1"/>
</dbReference>
<evidence type="ECO:0000259" key="4">
    <source>
        <dbReference type="PROSITE" id="PS50043"/>
    </source>
</evidence>
<name>A0A9X0W7L3_9GAMM</name>
<dbReference type="PROSITE" id="PS50043">
    <property type="entry name" value="HTH_LUXR_2"/>
    <property type="match status" value="1"/>
</dbReference>
<accession>A0A9X0W7L3</accession>
<dbReference type="SUPFAM" id="SSF46894">
    <property type="entry name" value="C-terminal effector domain of the bipartite response regulators"/>
    <property type="match status" value="1"/>
</dbReference>
<feature type="modified residue" description="4-aspartylphosphate" evidence="3">
    <location>
        <position position="55"/>
    </location>
</feature>